<dbReference type="PROSITE" id="PS50294">
    <property type="entry name" value="WD_REPEATS_REGION"/>
    <property type="match status" value="4"/>
</dbReference>
<dbReference type="CDD" id="cd00200">
    <property type="entry name" value="WD40"/>
    <property type="match status" value="1"/>
</dbReference>
<evidence type="ECO:0000256" key="6">
    <source>
        <dbReference type="ARBA" id="ARBA00023187"/>
    </source>
</evidence>
<keyword evidence="12" id="KW-1185">Reference proteome</keyword>
<evidence type="ECO:0000256" key="1">
    <source>
        <dbReference type="ARBA" id="ARBA00004123"/>
    </source>
</evidence>
<evidence type="ECO:0000313" key="11">
    <source>
        <dbReference type="EMBL" id="TKY90219.1"/>
    </source>
</evidence>
<name>A0A4V6EUD5_9BASI</name>
<dbReference type="SUPFAM" id="SSF50978">
    <property type="entry name" value="WD40 repeat-like"/>
    <property type="match status" value="1"/>
</dbReference>
<feature type="compositionally biased region" description="Polar residues" evidence="10">
    <location>
        <begin position="16"/>
        <end position="33"/>
    </location>
</feature>
<feature type="compositionally biased region" description="Basic and acidic residues" evidence="10">
    <location>
        <begin position="301"/>
        <end position="325"/>
    </location>
</feature>
<dbReference type="InterPro" id="IPR020472">
    <property type="entry name" value="WD40_PAC1"/>
</dbReference>
<dbReference type="InterPro" id="IPR036322">
    <property type="entry name" value="WD40_repeat_dom_sf"/>
</dbReference>
<evidence type="ECO:0000256" key="2">
    <source>
        <dbReference type="ARBA" id="ARBA00022574"/>
    </source>
</evidence>
<dbReference type="InterPro" id="IPR032847">
    <property type="entry name" value="PRPF17"/>
</dbReference>
<dbReference type="PROSITE" id="PS00678">
    <property type="entry name" value="WD_REPEATS_1"/>
    <property type="match status" value="1"/>
</dbReference>
<evidence type="ECO:0000256" key="10">
    <source>
        <dbReference type="SAM" id="MobiDB-lite"/>
    </source>
</evidence>
<dbReference type="PANTHER" id="PTHR43979">
    <property type="entry name" value="PRE-MRNA-PROCESSING FACTOR 17"/>
    <property type="match status" value="1"/>
</dbReference>
<evidence type="ECO:0000256" key="3">
    <source>
        <dbReference type="ARBA" id="ARBA00022664"/>
    </source>
</evidence>
<evidence type="ECO:0000256" key="4">
    <source>
        <dbReference type="ARBA" id="ARBA00022728"/>
    </source>
</evidence>
<keyword evidence="7" id="KW-0539">Nucleus</keyword>
<dbReference type="Gene3D" id="2.130.10.10">
    <property type="entry name" value="YVTN repeat-like/Quinoprotein amine dehydrogenase"/>
    <property type="match status" value="1"/>
</dbReference>
<evidence type="ECO:0000313" key="12">
    <source>
        <dbReference type="Proteomes" id="UP000306050"/>
    </source>
</evidence>
<keyword evidence="6" id="KW-0508">mRNA splicing</keyword>
<dbReference type="Proteomes" id="UP000306050">
    <property type="component" value="Chromosome SGRAM_1"/>
</dbReference>
<keyword evidence="3" id="KW-0507">mRNA processing</keyword>
<evidence type="ECO:0000256" key="7">
    <source>
        <dbReference type="ARBA" id="ARBA00023242"/>
    </source>
</evidence>
<keyword evidence="4" id="KW-0747">Spliceosome</keyword>
<feature type="compositionally biased region" description="Low complexity" evidence="10">
    <location>
        <begin position="82"/>
        <end position="106"/>
    </location>
</feature>
<dbReference type="GeneID" id="40723112"/>
<dbReference type="KEGG" id="sgra:EX895_000217"/>
<dbReference type="GO" id="GO:0071013">
    <property type="term" value="C:catalytic step 2 spliceosome"/>
    <property type="evidence" value="ECO:0007669"/>
    <property type="project" value="InterPro"/>
</dbReference>
<dbReference type="SMART" id="SM00320">
    <property type="entry name" value="WD40"/>
    <property type="match status" value="6"/>
</dbReference>
<protein>
    <recommendedName>
        <fullName evidence="8">Pre-mRNA-processing factor 17</fullName>
    </recommendedName>
</protein>
<keyword evidence="2 9" id="KW-0853">WD repeat</keyword>
<proteinExistence type="predicted"/>
<dbReference type="AlphaFoldDB" id="A0A4V6EUD5"/>
<comment type="subcellular location">
    <subcellularLocation>
        <location evidence="1">Nucleus</location>
    </subcellularLocation>
</comment>
<dbReference type="InterPro" id="IPR015943">
    <property type="entry name" value="WD40/YVTN_repeat-like_dom_sf"/>
</dbReference>
<feature type="repeat" description="WD" evidence="9">
    <location>
        <begin position="603"/>
        <end position="634"/>
    </location>
</feature>
<gene>
    <name evidence="11" type="ORF">EX895_000217</name>
</gene>
<feature type="repeat" description="WD" evidence="9">
    <location>
        <begin position="503"/>
        <end position="535"/>
    </location>
</feature>
<dbReference type="GO" id="GO:0003729">
    <property type="term" value="F:mRNA binding"/>
    <property type="evidence" value="ECO:0007669"/>
    <property type="project" value="TreeGrafter"/>
</dbReference>
<feature type="repeat" description="WD" evidence="9">
    <location>
        <begin position="636"/>
        <end position="669"/>
    </location>
</feature>
<evidence type="ECO:0000256" key="5">
    <source>
        <dbReference type="ARBA" id="ARBA00022737"/>
    </source>
</evidence>
<comment type="caution">
    <text evidence="11">The sequence shown here is derived from an EMBL/GenBank/DDBJ whole genome shotgun (WGS) entry which is preliminary data.</text>
</comment>
<dbReference type="RefSeq" id="XP_029742204.1">
    <property type="nucleotide sequence ID" value="XM_029880818.1"/>
</dbReference>
<accession>A0A4V6EUD5</accession>
<evidence type="ECO:0000256" key="9">
    <source>
        <dbReference type="PROSITE-ProRule" id="PRU00221"/>
    </source>
</evidence>
<reference evidence="11 12" key="1">
    <citation type="submission" date="2019-05" db="EMBL/GenBank/DDBJ databases">
        <title>Sporisorium graminicola CBS 10092 draft sequencing and annotation.</title>
        <authorList>
            <person name="Solano-Gonzalez S."/>
            <person name="Caddick M.X."/>
            <person name="Darby A."/>
        </authorList>
    </citation>
    <scope>NUCLEOTIDE SEQUENCE [LARGE SCALE GENOMIC DNA]</scope>
    <source>
        <strain evidence="11 12">CBS 10092</strain>
    </source>
</reference>
<dbReference type="OrthoDB" id="10257301at2759"/>
<sequence>MDALAGYGSDDGDVAEQSSPRLVRSTSKITSSEPLDYDPSDAFGLSGLKSDQASIAPVSQQSQPEPAASAANRSSKKKQKTAIAPAPAAAPTHSNPSHASTSTSTTTVALAPKVIDNSSAAEALLLRPGDSTMHVNIPYADMTAPQLGPENPFAAHTLGAQQNTLTGHIESTAVSDYDFRNQQRTFHVYGYARDPSLLHQATAAQDGSLHYIGDQSAAARMQGASAADIRASNAQFRPATKALKKKRNGTAGDPGVVEGEGAYVGPWARWAGDDNVATQLLGEDANVGPSQAEISAAQAKSEARENDKAQAEKDRKEAEAEEKVTETSIFHGKSMYDYQGRTYMHIPTDVDVNLSGEPGEQECFLPKSCIHTFRGHTKGISTLKLFPRSGHLLLSASLDTTVKLWDVYHEGKCLRTFKGHSKAVRDIAFSNDGRQFLSTGYDKQVKLWDTETGACLDRFSNGKTAYCLAFHPDEDKQNIFLAGMSDKKVLQWDMNTHTVTQEYTSHLGAVNTITFVDGNRRFVTTSDDKTMRGWDYDIPVVIKYISDPTMHSMPAVTLSPSRKWLAAQSMDNQIVTFAADGSFKQNRKKVFKGHNVAGFACQVGFSPDGKFVSSGDGEGNVCFWDWKSARLLKRLRGAHREAVISHAWLPHETSKVVTGSWDGEIKLWD</sequence>
<dbReference type="PROSITE" id="PS50082">
    <property type="entry name" value="WD_REPEATS_2"/>
    <property type="match status" value="5"/>
</dbReference>
<dbReference type="PANTHER" id="PTHR43979:SF1">
    <property type="entry name" value="PRE-MRNA-PROCESSING FACTOR 17"/>
    <property type="match status" value="1"/>
</dbReference>
<feature type="repeat" description="WD" evidence="9">
    <location>
        <begin position="373"/>
        <end position="407"/>
    </location>
</feature>
<dbReference type="Pfam" id="PF00400">
    <property type="entry name" value="WD40"/>
    <property type="match status" value="6"/>
</dbReference>
<feature type="repeat" description="WD" evidence="9">
    <location>
        <begin position="417"/>
        <end position="458"/>
    </location>
</feature>
<dbReference type="InterPro" id="IPR019775">
    <property type="entry name" value="WD40_repeat_CS"/>
</dbReference>
<dbReference type="FunFam" id="2.130.10.10:FF:000034">
    <property type="entry name" value="Pre-mRNA-processing factor 17, putative"/>
    <property type="match status" value="1"/>
</dbReference>
<feature type="region of interest" description="Disordered" evidence="10">
    <location>
        <begin position="1"/>
        <end position="106"/>
    </location>
</feature>
<dbReference type="GO" id="GO:0000398">
    <property type="term" value="P:mRNA splicing, via spliceosome"/>
    <property type="evidence" value="ECO:0007669"/>
    <property type="project" value="InterPro"/>
</dbReference>
<dbReference type="InterPro" id="IPR001680">
    <property type="entry name" value="WD40_rpt"/>
</dbReference>
<feature type="compositionally biased region" description="Low complexity" evidence="10">
    <location>
        <begin position="56"/>
        <end position="73"/>
    </location>
</feature>
<evidence type="ECO:0000256" key="8">
    <source>
        <dbReference type="ARBA" id="ARBA00068146"/>
    </source>
</evidence>
<feature type="region of interest" description="Disordered" evidence="10">
    <location>
        <begin position="287"/>
        <end position="326"/>
    </location>
</feature>
<keyword evidence="5" id="KW-0677">Repeat</keyword>
<dbReference type="PRINTS" id="PR00320">
    <property type="entry name" value="GPROTEINBRPT"/>
</dbReference>
<organism evidence="11 12">
    <name type="scientific">Sporisorium graminicola</name>
    <dbReference type="NCBI Taxonomy" id="280036"/>
    <lineage>
        <taxon>Eukaryota</taxon>
        <taxon>Fungi</taxon>
        <taxon>Dikarya</taxon>
        <taxon>Basidiomycota</taxon>
        <taxon>Ustilaginomycotina</taxon>
        <taxon>Ustilaginomycetes</taxon>
        <taxon>Ustilaginales</taxon>
        <taxon>Ustilaginaceae</taxon>
        <taxon>Sporisorium</taxon>
    </lineage>
</organism>
<dbReference type="EMBL" id="SRRM01000002">
    <property type="protein sequence ID" value="TKY90219.1"/>
    <property type="molecule type" value="Genomic_DNA"/>
</dbReference>